<gene>
    <name evidence="2" type="ORF">H671_21745</name>
</gene>
<evidence type="ECO:0000313" key="2">
    <source>
        <dbReference type="EMBL" id="ERE38663.1"/>
    </source>
</evidence>
<proteinExistence type="predicted"/>
<accession>A0A061HUT8</accession>
<dbReference type="EMBL" id="KE691439">
    <property type="protein sequence ID" value="ERE38663.1"/>
    <property type="molecule type" value="Genomic_DNA"/>
</dbReference>
<dbReference type="Proteomes" id="UP000030759">
    <property type="component" value="Unassembled WGS sequence"/>
</dbReference>
<sequence>MWSMYTKQFSHPEQRSQDGAGETCRNSGPELVRAWRAAETALDRTKASECGCQMYRHLRSFSLMDKMELAERGFLVFGFK</sequence>
<evidence type="ECO:0000313" key="3">
    <source>
        <dbReference type="Proteomes" id="UP000030759"/>
    </source>
</evidence>
<protein>
    <submittedName>
        <fullName evidence="2">Uncharacterized protein</fullName>
    </submittedName>
</protein>
<dbReference type="AlphaFoldDB" id="A0A061HUT8"/>
<name>A0A061HUT8_CRIGR</name>
<organism evidence="2 3">
    <name type="scientific">Cricetulus griseus</name>
    <name type="common">Chinese hamster</name>
    <name type="synonym">Cricetulus barabensis griseus</name>
    <dbReference type="NCBI Taxonomy" id="10029"/>
    <lineage>
        <taxon>Eukaryota</taxon>
        <taxon>Metazoa</taxon>
        <taxon>Chordata</taxon>
        <taxon>Craniata</taxon>
        <taxon>Vertebrata</taxon>
        <taxon>Euteleostomi</taxon>
        <taxon>Mammalia</taxon>
        <taxon>Eutheria</taxon>
        <taxon>Euarchontoglires</taxon>
        <taxon>Glires</taxon>
        <taxon>Rodentia</taxon>
        <taxon>Myomorpha</taxon>
        <taxon>Muroidea</taxon>
        <taxon>Cricetidae</taxon>
        <taxon>Cricetinae</taxon>
        <taxon>Cricetulus</taxon>
    </lineage>
</organism>
<feature type="region of interest" description="Disordered" evidence="1">
    <location>
        <begin position="1"/>
        <end position="27"/>
    </location>
</feature>
<evidence type="ECO:0000256" key="1">
    <source>
        <dbReference type="SAM" id="MobiDB-lite"/>
    </source>
</evidence>
<reference evidence="3" key="1">
    <citation type="journal article" date="2013" name="Nat. Biotechnol.">
        <title>Chinese hamster genome sequenced from sorted chromosomes.</title>
        <authorList>
            <person name="Brinkrolf K."/>
            <person name="Rupp O."/>
            <person name="Laux H."/>
            <person name="Kollin F."/>
            <person name="Ernst W."/>
            <person name="Linke B."/>
            <person name="Kofler R."/>
            <person name="Romand S."/>
            <person name="Hesse F."/>
            <person name="Budach W.E."/>
            <person name="Galosy S."/>
            <person name="Muller D."/>
            <person name="Noll T."/>
            <person name="Wienberg J."/>
            <person name="Jostock T."/>
            <person name="Leonard M."/>
            <person name="Grillari J."/>
            <person name="Tauch A."/>
            <person name="Goesmann A."/>
            <person name="Helk B."/>
            <person name="Mott J.E."/>
            <person name="Puhler A."/>
            <person name="Borth N."/>
        </authorList>
    </citation>
    <scope>NUCLEOTIDE SEQUENCE [LARGE SCALE GENOMIC DNA]</scope>
    <source>
        <strain evidence="3">17A/GY</strain>
    </source>
</reference>